<accession>A0A699QEI3</accession>
<name>A0A699QEI3_TANCI</name>
<protein>
    <submittedName>
        <fullName evidence="1">Uncharacterized protein</fullName>
    </submittedName>
</protein>
<evidence type="ECO:0000313" key="1">
    <source>
        <dbReference type="EMBL" id="GFC59825.1"/>
    </source>
</evidence>
<dbReference type="AlphaFoldDB" id="A0A699QEI3"/>
<sequence>SNKRSIWTMIVKLSAIAVFGASF</sequence>
<reference evidence="1" key="1">
    <citation type="journal article" date="2019" name="Sci. Rep.">
        <title>Draft genome of Tanacetum cinerariifolium, the natural source of mosquito coil.</title>
        <authorList>
            <person name="Yamashiro T."/>
            <person name="Shiraishi A."/>
            <person name="Satake H."/>
            <person name="Nakayama K."/>
        </authorList>
    </citation>
    <scope>NUCLEOTIDE SEQUENCE</scope>
</reference>
<dbReference type="EMBL" id="BKCJ010983026">
    <property type="protein sequence ID" value="GFC59825.1"/>
    <property type="molecule type" value="Genomic_DNA"/>
</dbReference>
<comment type="caution">
    <text evidence="1">The sequence shown here is derived from an EMBL/GenBank/DDBJ whole genome shotgun (WGS) entry which is preliminary data.</text>
</comment>
<organism evidence="1">
    <name type="scientific">Tanacetum cinerariifolium</name>
    <name type="common">Dalmatian daisy</name>
    <name type="synonym">Chrysanthemum cinerariifolium</name>
    <dbReference type="NCBI Taxonomy" id="118510"/>
    <lineage>
        <taxon>Eukaryota</taxon>
        <taxon>Viridiplantae</taxon>
        <taxon>Streptophyta</taxon>
        <taxon>Embryophyta</taxon>
        <taxon>Tracheophyta</taxon>
        <taxon>Spermatophyta</taxon>
        <taxon>Magnoliopsida</taxon>
        <taxon>eudicotyledons</taxon>
        <taxon>Gunneridae</taxon>
        <taxon>Pentapetalae</taxon>
        <taxon>asterids</taxon>
        <taxon>campanulids</taxon>
        <taxon>Asterales</taxon>
        <taxon>Asteraceae</taxon>
        <taxon>Asteroideae</taxon>
        <taxon>Anthemideae</taxon>
        <taxon>Anthemidinae</taxon>
        <taxon>Tanacetum</taxon>
    </lineage>
</organism>
<proteinExistence type="predicted"/>
<feature type="non-terminal residue" evidence="1">
    <location>
        <position position="1"/>
    </location>
</feature>
<gene>
    <name evidence="1" type="ORF">Tci_831795</name>
</gene>